<evidence type="ECO:0000313" key="11">
    <source>
        <dbReference type="Proteomes" id="UP000230069"/>
    </source>
</evidence>
<evidence type="ECO:0000256" key="2">
    <source>
        <dbReference type="ARBA" id="ARBA00011881"/>
    </source>
</evidence>
<evidence type="ECO:0000256" key="6">
    <source>
        <dbReference type="ARBA" id="ARBA00049194"/>
    </source>
</evidence>
<name>A0A2G5C8K8_AQUCA</name>
<dbReference type="Pfam" id="PF00171">
    <property type="entry name" value="Aldedh"/>
    <property type="match status" value="1"/>
</dbReference>
<evidence type="ECO:0000256" key="4">
    <source>
        <dbReference type="ARBA" id="ARBA00023027"/>
    </source>
</evidence>
<evidence type="ECO:0000256" key="5">
    <source>
        <dbReference type="ARBA" id="ARBA00024226"/>
    </source>
</evidence>
<dbReference type="GO" id="GO:0004029">
    <property type="term" value="F:aldehyde dehydrogenase (NAD+) activity"/>
    <property type="evidence" value="ECO:0007669"/>
    <property type="project" value="UniProtKB-EC"/>
</dbReference>
<dbReference type="InterPro" id="IPR015590">
    <property type="entry name" value="Aldehyde_DH_dom"/>
</dbReference>
<comment type="similarity">
    <text evidence="1 8">Belongs to the aldehyde dehydrogenase family.</text>
</comment>
<dbReference type="FunFam" id="3.40.309.10:FF:000018">
    <property type="entry name" value="Alpha-aminoadipic semialdehyde dehydrogenase"/>
    <property type="match status" value="1"/>
</dbReference>
<reference evidence="10 11" key="1">
    <citation type="submission" date="2017-09" db="EMBL/GenBank/DDBJ databases">
        <title>WGS assembly of Aquilegia coerulea Goldsmith.</title>
        <authorList>
            <person name="Hodges S."/>
            <person name="Kramer E."/>
            <person name="Nordborg M."/>
            <person name="Tomkins J."/>
            <person name="Borevitz J."/>
            <person name="Derieg N."/>
            <person name="Yan J."/>
            <person name="Mihaltcheva S."/>
            <person name="Hayes R.D."/>
            <person name="Rokhsar D."/>
        </authorList>
    </citation>
    <scope>NUCLEOTIDE SEQUENCE [LARGE SCALE GENOMIC DNA]</scope>
    <source>
        <strain evidence="11">cv. Goldsmith</strain>
    </source>
</reference>
<organism evidence="10 11">
    <name type="scientific">Aquilegia coerulea</name>
    <name type="common">Rocky mountain columbine</name>
    <dbReference type="NCBI Taxonomy" id="218851"/>
    <lineage>
        <taxon>Eukaryota</taxon>
        <taxon>Viridiplantae</taxon>
        <taxon>Streptophyta</taxon>
        <taxon>Embryophyta</taxon>
        <taxon>Tracheophyta</taxon>
        <taxon>Spermatophyta</taxon>
        <taxon>Magnoliopsida</taxon>
        <taxon>Ranunculales</taxon>
        <taxon>Ranunculaceae</taxon>
        <taxon>Thalictroideae</taxon>
        <taxon>Aquilegia</taxon>
    </lineage>
</organism>
<dbReference type="OrthoDB" id="310895at2759"/>
<keyword evidence="11" id="KW-1185">Reference proteome</keyword>
<keyword evidence="3 8" id="KW-0560">Oxidoreductase</keyword>
<dbReference type="InterPro" id="IPR016162">
    <property type="entry name" value="Ald_DH_N"/>
</dbReference>
<dbReference type="Gene3D" id="3.40.309.10">
    <property type="entry name" value="Aldehyde Dehydrogenase, Chain A, domain 2"/>
    <property type="match status" value="1"/>
</dbReference>
<proteinExistence type="inferred from homology"/>
<feature type="domain" description="Aldehyde dehydrogenase" evidence="9">
    <location>
        <begin position="13"/>
        <end position="314"/>
    </location>
</feature>
<dbReference type="PANTHER" id="PTHR43521:SF1">
    <property type="entry name" value="ALPHA-AMINOADIPIC SEMIALDEHYDE DEHYDROGENASE"/>
    <property type="match status" value="1"/>
</dbReference>
<dbReference type="PROSITE" id="PS00687">
    <property type="entry name" value="ALDEHYDE_DEHYDR_GLU"/>
    <property type="match status" value="1"/>
</dbReference>
<comment type="catalytic activity">
    <reaction evidence="6">
        <text>an aldehyde + NAD(+) + H2O = a carboxylate + NADH + 2 H(+)</text>
        <dbReference type="Rhea" id="RHEA:16185"/>
        <dbReference type="ChEBI" id="CHEBI:15377"/>
        <dbReference type="ChEBI" id="CHEBI:15378"/>
        <dbReference type="ChEBI" id="CHEBI:17478"/>
        <dbReference type="ChEBI" id="CHEBI:29067"/>
        <dbReference type="ChEBI" id="CHEBI:57540"/>
        <dbReference type="ChEBI" id="CHEBI:57945"/>
        <dbReference type="EC" id="1.2.1.3"/>
    </reaction>
</comment>
<dbReference type="EMBL" id="KZ305093">
    <property type="protein sequence ID" value="PIA27634.1"/>
    <property type="molecule type" value="Genomic_DNA"/>
</dbReference>
<protein>
    <recommendedName>
        <fullName evidence="5">aldehyde dehydrogenase (NAD(+))</fullName>
        <ecNumber evidence="5">1.2.1.3</ecNumber>
    </recommendedName>
</protein>
<evidence type="ECO:0000256" key="7">
    <source>
        <dbReference type="PROSITE-ProRule" id="PRU10007"/>
    </source>
</evidence>
<evidence type="ECO:0000256" key="1">
    <source>
        <dbReference type="ARBA" id="ARBA00009986"/>
    </source>
</evidence>
<dbReference type="Gene3D" id="3.40.605.10">
    <property type="entry name" value="Aldehyde Dehydrogenase, Chain A, domain 1"/>
    <property type="match status" value="1"/>
</dbReference>
<dbReference type="Proteomes" id="UP000230069">
    <property type="component" value="Unassembled WGS sequence"/>
</dbReference>
<evidence type="ECO:0000259" key="9">
    <source>
        <dbReference type="Pfam" id="PF00171"/>
    </source>
</evidence>
<dbReference type="SUPFAM" id="SSF53720">
    <property type="entry name" value="ALDH-like"/>
    <property type="match status" value="1"/>
</dbReference>
<dbReference type="InterPro" id="IPR016163">
    <property type="entry name" value="Ald_DH_C"/>
</dbReference>
<comment type="subunit">
    <text evidence="2">Homotetramer.</text>
</comment>
<evidence type="ECO:0000256" key="8">
    <source>
        <dbReference type="RuleBase" id="RU003345"/>
    </source>
</evidence>
<keyword evidence="4" id="KW-0520">NAD</keyword>
<accession>A0A2G5C8K8</accession>
<sequence length="333" mass="35565">MGITTDRFMHHRKGAPTTPLITIAMTEIVAEVLEKNNLPGAIFTAFCGGAEIGQAIAKDTRIPLVSFTGSTKVGLMVQQTVSERFGKCLLELSGNNAIVIMDDADIPLAVRSVLFAAVGTAGQRCTTCRRLLLHDSIYDSVLEQLIGVYKQVKMGDPLEKGTLLGPLHTHASKEKFEKGMDIIKSQGGKILHGGSAIGSEGNFVQPAIVEISPNADVVKEELFGPVLYVMKFQTLNEAIEINNSVPQGLSSSIFTRKPEVIFKWLGPHGSDCGIVNVNIPTNGAEIGGAFGGEKATGGGREAGSDSWKQYMRRSTCTINYGSELPLAQGINFG</sequence>
<dbReference type="InterPro" id="IPR029510">
    <property type="entry name" value="Ald_DH_CS_GLU"/>
</dbReference>
<evidence type="ECO:0000256" key="3">
    <source>
        <dbReference type="ARBA" id="ARBA00023002"/>
    </source>
</evidence>
<dbReference type="InterPro" id="IPR016161">
    <property type="entry name" value="Ald_DH/histidinol_DH"/>
</dbReference>
<dbReference type="PANTHER" id="PTHR43521">
    <property type="entry name" value="ALPHA-AMINOADIPIC SEMIALDEHYDE DEHYDROGENASE"/>
    <property type="match status" value="1"/>
</dbReference>
<dbReference type="AlphaFoldDB" id="A0A2G5C8K8"/>
<evidence type="ECO:0000313" key="10">
    <source>
        <dbReference type="EMBL" id="PIA27634.1"/>
    </source>
</evidence>
<dbReference type="EC" id="1.2.1.3" evidence="5"/>
<gene>
    <name evidence="10" type="ORF">AQUCO_07600061v1</name>
</gene>
<feature type="active site" evidence="7">
    <location>
        <position position="91"/>
    </location>
</feature>
<dbReference type="InterPro" id="IPR044638">
    <property type="entry name" value="ALDH7A1-like"/>
</dbReference>